<evidence type="ECO:0000313" key="5">
    <source>
        <dbReference type="EMBL" id="RKX69185.1"/>
    </source>
</evidence>
<dbReference type="Pfam" id="PF12796">
    <property type="entry name" value="Ank_2"/>
    <property type="match status" value="1"/>
</dbReference>
<dbReference type="EMBL" id="QNBD01000211">
    <property type="protein sequence ID" value="RKX69185.1"/>
    <property type="molecule type" value="Genomic_DNA"/>
</dbReference>
<dbReference type="PROSITE" id="PS50297">
    <property type="entry name" value="ANK_REP_REGION"/>
    <property type="match status" value="2"/>
</dbReference>
<feature type="repeat" description="ANK" evidence="3">
    <location>
        <begin position="176"/>
        <end position="208"/>
    </location>
</feature>
<dbReference type="PROSITE" id="PS51257">
    <property type="entry name" value="PROKAR_LIPOPROTEIN"/>
    <property type="match status" value="1"/>
</dbReference>
<dbReference type="Proteomes" id="UP000271125">
    <property type="component" value="Unassembled WGS sequence"/>
</dbReference>
<dbReference type="Gene3D" id="1.25.40.20">
    <property type="entry name" value="Ankyrin repeat-containing domain"/>
    <property type="match status" value="2"/>
</dbReference>
<proteinExistence type="predicted"/>
<sequence>MNNYMIKNIYLFFALVIFLTACNSNGSKSITVKKSANEKEFETEIKKLVKGEKDINSIKKNGFAILWWAVNGNYVDATKTLLEKGANPNITPNNKATWTVLFETTKESFFGNMPSQRQKTKRSRIIAELLIEHGADVNFSNSIGETPLHKAAQHGRTDLCSLFVQNGARVNAIDILGNTPLHKAAEKGYWKVVQILLENGAQIDLRNEQAKTALNLGEMRKEESSYLQIRKKTKDYCIDADYDKTINILMEYKEKR</sequence>
<gene>
    <name evidence="5" type="ORF">DRP43_04690</name>
</gene>
<feature type="repeat" description="ANK" evidence="3">
    <location>
        <begin position="143"/>
        <end position="175"/>
    </location>
</feature>
<evidence type="ECO:0000313" key="6">
    <source>
        <dbReference type="Proteomes" id="UP000271125"/>
    </source>
</evidence>
<organism evidence="5 6">
    <name type="scientific">candidate division TA06 bacterium</name>
    <dbReference type="NCBI Taxonomy" id="2250710"/>
    <lineage>
        <taxon>Bacteria</taxon>
        <taxon>Bacteria division TA06</taxon>
    </lineage>
</organism>
<accession>A0A660SEI7</accession>
<keyword evidence="1" id="KW-0677">Repeat</keyword>
<evidence type="ECO:0000256" key="4">
    <source>
        <dbReference type="SAM" id="SignalP"/>
    </source>
</evidence>
<dbReference type="PANTHER" id="PTHR24171">
    <property type="entry name" value="ANKYRIN REPEAT DOMAIN-CONTAINING PROTEIN 39-RELATED"/>
    <property type="match status" value="1"/>
</dbReference>
<dbReference type="InterPro" id="IPR036770">
    <property type="entry name" value="Ankyrin_rpt-contain_sf"/>
</dbReference>
<dbReference type="SUPFAM" id="SSF48403">
    <property type="entry name" value="Ankyrin repeat"/>
    <property type="match status" value="1"/>
</dbReference>
<name>A0A660SEI7_UNCT6</name>
<feature type="signal peptide" evidence="4">
    <location>
        <begin position="1"/>
        <end position="23"/>
    </location>
</feature>
<evidence type="ECO:0000256" key="2">
    <source>
        <dbReference type="ARBA" id="ARBA00023043"/>
    </source>
</evidence>
<dbReference type="InterPro" id="IPR002110">
    <property type="entry name" value="Ankyrin_rpt"/>
</dbReference>
<evidence type="ECO:0000256" key="3">
    <source>
        <dbReference type="PROSITE-ProRule" id="PRU00023"/>
    </source>
</evidence>
<dbReference type="PANTHER" id="PTHR24171:SF9">
    <property type="entry name" value="ANKYRIN REPEAT DOMAIN-CONTAINING PROTEIN 39"/>
    <property type="match status" value="1"/>
</dbReference>
<reference evidence="5 6" key="1">
    <citation type="submission" date="2018-06" db="EMBL/GenBank/DDBJ databases">
        <title>Extensive metabolic versatility and redundancy in microbially diverse, dynamic hydrothermal sediments.</title>
        <authorList>
            <person name="Dombrowski N."/>
            <person name="Teske A."/>
            <person name="Baker B.J."/>
        </authorList>
    </citation>
    <scope>NUCLEOTIDE SEQUENCE [LARGE SCALE GENOMIC DNA]</scope>
    <source>
        <strain evidence="5">B10_G13</strain>
    </source>
</reference>
<keyword evidence="2 3" id="KW-0040">ANK repeat</keyword>
<keyword evidence="4" id="KW-0732">Signal</keyword>
<evidence type="ECO:0000256" key="1">
    <source>
        <dbReference type="ARBA" id="ARBA00022737"/>
    </source>
</evidence>
<dbReference type="SMART" id="SM00248">
    <property type="entry name" value="ANK"/>
    <property type="match status" value="4"/>
</dbReference>
<comment type="caution">
    <text evidence="5">The sequence shown here is derived from an EMBL/GenBank/DDBJ whole genome shotgun (WGS) entry which is preliminary data.</text>
</comment>
<feature type="repeat" description="ANK" evidence="3">
    <location>
        <begin position="61"/>
        <end position="93"/>
    </location>
</feature>
<dbReference type="PROSITE" id="PS50088">
    <property type="entry name" value="ANK_REPEAT"/>
    <property type="match status" value="3"/>
</dbReference>
<dbReference type="AlphaFoldDB" id="A0A660SEI7"/>
<protein>
    <submittedName>
        <fullName evidence="5">Uncharacterized protein</fullName>
    </submittedName>
</protein>
<dbReference type="PRINTS" id="PR01415">
    <property type="entry name" value="ANKYRIN"/>
</dbReference>
<feature type="chain" id="PRO_5024942112" evidence="4">
    <location>
        <begin position="24"/>
        <end position="256"/>
    </location>
</feature>
<dbReference type="Pfam" id="PF00023">
    <property type="entry name" value="Ank"/>
    <property type="match status" value="1"/>
</dbReference>